<evidence type="ECO:0000256" key="1">
    <source>
        <dbReference type="SAM" id="Phobius"/>
    </source>
</evidence>
<proteinExistence type="predicted"/>
<evidence type="ECO:0000313" key="2">
    <source>
        <dbReference type="EMBL" id="MFB9206113.1"/>
    </source>
</evidence>
<dbReference type="RefSeq" id="WP_189652898.1">
    <property type="nucleotide sequence ID" value="NZ_BMRC01000033.1"/>
</dbReference>
<feature type="transmembrane region" description="Helical" evidence="1">
    <location>
        <begin position="88"/>
        <end position="108"/>
    </location>
</feature>
<keyword evidence="1" id="KW-0812">Transmembrane</keyword>
<feature type="transmembrane region" description="Helical" evidence="1">
    <location>
        <begin position="134"/>
        <end position="159"/>
    </location>
</feature>
<feature type="transmembrane region" description="Helical" evidence="1">
    <location>
        <begin position="34"/>
        <end position="56"/>
    </location>
</feature>
<evidence type="ECO:0000313" key="3">
    <source>
        <dbReference type="Proteomes" id="UP001589647"/>
    </source>
</evidence>
<dbReference type="Pfam" id="PF02405">
    <property type="entry name" value="MlaE"/>
    <property type="match status" value="1"/>
</dbReference>
<sequence length="248" mass="25571">MVIAEIGRFVAMSLDTARAAGRRPFQVRELVRQAWFIVSVSALPTALVAIPFGAVLAMQTGNLIRQFGAQSFTGATAVLGIVREAGPVVTALMIAGAAGSAICADLGARRIRDEIDAMEVLAIDPLHRLVVPRVAACALVAPLLNGLVTTVGLIAGYLFNVVAQGGSPGAYLQSFNALAEVSDLWVSEGKALVFGATTGLIAAYKGLSAAGGPKGVGEAVNQTVVFAAMVLFAENFLISAVYNELVLS</sequence>
<organism evidence="2 3">
    <name type="scientific">Nonomuraea spiralis</name>
    <dbReference type="NCBI Taxonomy" id="46182"/>
    <lineage>
        <taxon>Bacteria</taxon>
        <taxon>Bacillati</taxon>
        <taxon>Actinomycetota</taxon>
        <taxon>Actinomycetes</taxon>
        <taxon>Streptosporangiales</taxon>
        <taxon>Streptosporangiaceae</taxon>
        <taxon>Nonomuraea</taxon>
    </lineage>
</organism>
<gene>
    <name evidence="2" type="ORF">ACFFV7_33310</name>
</gene>
<keyword evidence="3" id="KW-1185">Reference proteome</keyword>
<keyword evidence="1" id="KW-0472">Membrane</keyword>
<dbReference type="InterPro" id="IPR030802">
    <property type="entry name" value="Permease_MalE"/>
</dbReference>
<name>A0ABV5INM3_9ACTN</name>
<accession>A0ABV5INM3</accession>
<dbReference type="PANTHER" id="PTHR30188:SF4">
    <property type="entry name" value="PROTEIN TRIGALACTOSYLDIACYLGLYCEROL 1, CHLOROPLASTIC"/>
    <property type="match status" value="1"/>
</dbReference>
<feature type="transmembrane region" description="Helical" evidence="1">
    <location>
        <begin position="223"/>
        <end position="242"/>
    </location>
</feature>
<dbReference type="Proteomes" id="UP001589647">
    <property type="component" value="Unassembled WGS sequence"/>
</dbReference>
<reference evidence="2 3" key="1">
    <citation type="submission" date="2024-09" db="EMBL/GenBank/DDBJ databases">
        <authorList>
            <person name="Sun Q."/>
            <person name="Mori K."/>
        </authorList>
    </citation>
    <scope>NUCLEOTIDE SEQUENCE [LARGE SCALE GENOMIC DNA]</scope>
    <source>
        <strain evidence="2 3">CCM 3426</strain>
    </source>
</reference>
<dbReference type="PANTHER" id="PTHR30188">
    <property type="entry name" value="ABC TRANSPORTER PERMEASE PROTEIN-RELATED"/>
    <property type="match status" value="1"/>
</dbReference>
<protein>
    <submittedName>
        <fullName evidence="2">MlaE family ABC transporter permease</fullName>
    </submittedName>
</protein>
<dbReference type="EMBL" id="JBHMEI010000035">
    <property type="protein sequence ID" value="MFB9206113.1"/>
    <property type="molecule type" value="Genomic_DNA"/>
</dbReference>
<keyword evidence="1" id="KW-1133">Transmembrane helix</keyword>
<comment type="caution">
    <text evidence="2">The sequence shown here is derived from an EMBL/GenBank/DDBJ whole genome shotgun (WGS) entry which is preliminary data.</text>
</comment>